<reference evidence="2" key="1">
    <citation type="submission" date="2023-07" db="EMBL/GenBank/DDBJ databases">
        <title>draft genome sequence of fig (Ficus carica).</title>
        <authorList>
            <person name="Takahashi T."/>
            <person name="Nishimura K."/>
        </authorList>
    </citation>
    <scope>NUCLEOTIDE SEQUENCE</scope>
</reference>
<dbReference type="PANTHER" id="PTHR33284:SF2">
    <property type="entry name" value="RIBOSOMAL PROTEIN L25_GLN-TRNA SYNTHETASE, ANTI-CODON-BINDING DOMAIN-CONTAINING PROTEIN"/>
    <property type="match status" value="1"/>
</dbReference>
<dbReference type="FunFam" id="2.170.120.20:FF:000006">
    <property type="entry name" value="Ribosomal protein L25/Gln-tRNA synthetase, anti-codon-binding domain-containing protein"/>
    <property type="match status" value="1"/>
</dbReference>
<name>A0AA87Z5L2_FICCA</name>
<dbReference type="EMBL" id="BTGU01000002">
    <property type="protein sequence ID" value="GMN29958.1"/>
    <property type="molecule type" value="Genomic_DNA"/>
</dbReference>
<dbReference type="GO" id="GO:0006412">
    <property type="term" value="P:translation"/>
    <property type="evidence" value="ECO:0007669"/>
    <property type="project" value="InterPro"/>
</dbReference>
<comment type="caution">
    <text evidence="2">The sequence shown here is derived from an EMBL/GenBank/DDBJ whole genome shotgun (WGS) entry which is preliminary data.</text>
</comment>
<dbReference type="InterPro" id="IPR011035">
    <property type="entry name" value="Ribosomal_bL25/Gln-tRNA_synth"/>
</dbReference>
<keyword evidence="3" id="KW-1185">Reference proteome</keyword>
<proteinExistence type="predicted"/>
<dbReference type="PANTHER" id="PTHR33284">
    <property type="entry name" value="RIBOSOMAL PROTEIN L25/GLN-TRNA SYNTHETASE, ANTI-CODON-BINDING DOMAIN-CONTAINING PROTEIN"/>
    <property type="match status" value="1"/>
</dbReference>
<dbReference type="Gene3D" id="2.170.120.20">
    <property type="entry name" value="Ribosomal protein L25, beta domain"/>
    <property type="match status" value="1"/>
</dbReference>
<feature type="domain" description="Large ribosomal subunit protein bL25 beta" evidence="1">
    <location>
        <begin position="119"/>
        <end position="191"/>
    </location>
</feature>
<dbReference type="AlphaFoldDB" id="A0AA87Z5L2"/>
<accession>A0AA87Z5L2</accession>
<dbReference type="InterPro" id="IPR020930">
    <property type="entry name" value="Ribosomal_uL5_bac-type"/>
</dbReference>
<dbReference type="GO" id="GO:0022625">
    <property type="term" value="C:cytosolic large ribosomal subunit"/>
    <property type="evidence" value="ECO:0007669"/>
    <property type="project" value="TreeGrafter"/>
</dbReference>
<evidence type="ECO:0000313" key="2">
    <source>
        <dbReference type="EMBL" id="GMN29958.1"/>
    </source>
</evidence>
<dbReference type="GO" id="GO:0003735">
    <property type="term" value="F:structural constituent of ribosome"/>
    <property type="evidence" value="ECO:0007669"/>
    <property type="project" value="InterPro"/>
</dbReference>
<dbReference type="SUPFAM" id="SSF50715">
    <property type="entry name" value="Ribosomal protein L25-like"/>
    <property type="match status" value="1"/>
</dbReference>
<dbReference type="Proteomes" id="UP001187192">
    <property type="component" value="Unassembled WGS sequence"/>
</dbReference>
<dbReference type="InterPro" id="IPR037121">
    <property type="entry name" value="Ribosomal_bL25_C"/>
</dbReference>
<evidence type="ECO:0000313" key="3">
    <source>
        <dbReference type="Proteomes" id="UP001187192"/>
    </source>
</evidence>
<dbReference type="Pfam" id="PF14693">
    <property type="entry name" value="Ribosomal_TL5_C"/>
    <property type="match status" value="1"/>
</dbReference>
<sequence>MAAKWWRTAGGGLRALSANSSTPAPSSSSSRGAASYHTIQAIPRELTGSRISARDRTQGRIPAVVFSQSLLEKNPSHRSSAKKHLLTTERKQIQSIVKSVELPFFCSTRFPLQIRAGSGSSVLLDSGGKLNRIRTSLKYICPAEHIPRKIEVDVSNLDIGDKILMRDVEVHPSLKLLSKNEEMPICKVVASQLENPECAGV</sequence>
<gene>
    <name evidence="2" type="ORF">TIFTF001_002634</name>
</gene>
<evidence type="ECO:0000259" key="1">
    <source>
        <dbReference type="Pfam" id="PF14693"/>
    </source>
</evidence>
<dbReference type="GO" id="GO:0008097">
    <property type="term" value="F:5S rRNA binding"/>
    <property type="evidence" value="ECO:0007669"/>
    <property type="project" value="TreeGrafter"/>
</dbReference>
<protein>
    <recommendedName>
        <fullName evidence="1">Large ribosomal subunit protein bL25 beta domain-containing protein</fullName>
    </recommendedName>
</protein>
<organism evidence="2 3">
    <name type="scientific">Ficus carica</name>
    <name type="common">Common fig</name>
    <dbReference type="NCBI Taxonomy" id="3494"/>
    <lineage>
        <taxon>Eukaryota</taxon>
        <taxon>Viridiplantae</taxon>
        <taxon>Streptophyta</taxon>
        <taxon>Embryophyta</taxon>
        <taxon>Tracheophyta</taxon>
        <taxon>Spermatophyta</taxon>
        <taxon>Magnoliopsida</taxon>
        <taxon>eudicotyledons</taxon>
        <taxon>Gunneridae</taxon>
        <taxon>Pentapetalae</taxon>
        <taxon>rosids</taxon>
        <taxon>fabids</taxon>
        <taxon>Rosales</taxon>
        <taxon>Moraceae</taxon>
        <taxon>Ficeae</taxon>
        <taxon>Ficus</taxon>
    </lineage>
</organism>
<dbReference type="InterPro" id="IPR020057">
    <property type="entry name" value="Ribosomal_bL25_b-dom"/>
</dbReference>